<dbReference type="GO" id="GO:0004141">
    <property type="term" value="F:dethiobiotin synthase activity"/>
    <property type="evidence" value="ECO:0007669"/>
    <property type="project" value="UniProtKB-EC"/>
</dbReference>
<comment type="subunit">
    <text evidence="2">Homodimer.</text>
</comment>
<dbReference type="NCBIfam" id="TIGR00347">
    <property type="entry name" value="bioD"/>
    <property type="match status" value="1"/>
</dbReference>
<dbReference type="Pfam" id="PF13500">
    <property type="entry name" value="AAA_26"/>
    <property type="match status" value="1"/>
</dbReference>
<feature type="binding site" evidence="2">
    <location>
        <begin position="15"/>
        <end position="20"/>
    </location>
    <ligand>
        <name>ATP</name>
        <dbReference type="ChEBI" id="CHEBI:30616"/>
    </ligand>
</feature>
<name>A0ABU2WFE6_9GAMM</name>
<keyword evidence="2 3" id="KW-0436">Ligase</keyword>
<comment type="similarity">
    <text evidence="2">Belongs to the dethiobiotin synthetase family.</text>
</comment>
<keyword evidence="2" id="KW-0547">Nucleotide-binding</keyword>
<comment type="caution">
    <text evidence="2">Lacks conserved residue(s) required for the propagation of feature annotation.</text>
</comment>
<evidence type="ECO:0000313" key="3">
    <source>
        <dbReference type="EMBL" id="MDT0496597.1"/>
    </source>
</evidence>
<dbReference type="InterPro" id="IPR027417">
    <property type="entry name" value="P-loop_NTPase"/>
</dbReference>
<dbReference type="EMBL" id="JAVRIC010000004">
    <property type="protein sequence ID" value="MDT0496597.1"/>
    <property type="molecule type" value="Genomic_DNA"/>
</dbReference>
<keyword evidence="4" id="KW-1185">Reference proteome</keyword>
<feature type="active site" evidence="2">
    <location>
        <position position="40"/>
    </location>
</feature>
<organism evidence="3 4">
    <name type="scientific">Banduia mediterranea</name>
    <dbReference type="NCBI Taxonomy" id="3075609"/>
    <lineage>
        <taxon>Bacteria</taxon>
        <taxon>Pseudomonadati</taxon>
        <taxon>Pseudomonadota</taxon>
        <taxon>Gammaproteobacteria</taxon>
        <taxon>Nevskiales</taxon>
        <taxon>Algiphilaceae</taxon>
        <taxon>Banduia</taxon>
    </lineage>
</organism>
<feature type="binding site" evidence="2">
    <location>
        <begin position="118"/>
        <end position="121"/>
    </location>
    <ligand>
        <name>ATP</name>
        <dbReference type="ChEBI" id="CHEBI:30616"/>
    </ligand>
</feature>
<evidence type="ECO:0000256" key="2">
    <source>
        <dbReference type="HAMAP-Rule" id="MF_00336"/>
    </source>
</evidence>
<dbReference type="PIRSF" id="PIRSF006755">
    <property type="entry name" value="DTB_synth"/>
    <property type="match status" value="1"/>
</dbReference>
<evidence type="ECO:0000256" key="1">
    <source>
        <dbReference type="ARBA" id="ARBA00022756"/>
    </source>
</evidence>
<feature type="binding site" evidence="2">
    <location>
        <position position="118"/>
    </location>
    <ligand>
        <name>Mg(2+)</name>
        <dbReference type="ChEBI" id="CHEBI:18420"/>
    </ligand>
</feature>
<dbReference type="SUPFAM" id="SSF52540">
    <property type="entry name" value="P-loop containing nucleoside triphosphate hydrolases"/>
    <property type="match status" value="1"/>
</dbReference>
<dbReference type="InterPro" id="IPR004472">
    <property type="entry name" value="DTB_synth_BioD"/>
</dbReference>
<reference evidence="3 4" key="1">
    <citation type="submission" date="2023-09" db="EMBL/GenBank/DDBJ databases">
        <authorList>
            <person name="Rey-Velasco X."/>
        </authorList>
    </citation>
    <scope>NUCLEOTIDE SEQUENCE [LARGE SCALE GENOMIC DNA]</scope>
    <source>
        <strain evidence="3 4">W345</strain>
    </source>
</reference>
<keyword evidence="2" id="KW-0460">Magnesium</keyword>
<comment type="function">
    <text evidence="2">Catalyzes a mechanistically unusual reaction, the ATP-dependent insertion of CO2 between the N7 and N8 nitrogen atoms of 7,8-diaminopelargonic acid (DAPA, also called 7,8-diammoniononanoate) to form a ureido ring.</text>
</comment>
<feature type="binding site" evidence="2">
    <location>
        <position position="57"/>
    </location>
    <ligand>
        <name>Mg(2+)</name>
        <dbReference type="ChEBI" id="CHEBI:18420"/>
    </ligand>
</feature>
<accession>A0ABU2WFE6</accession>
<dbReference type="EC" id="6.3.3.3" evidence="2"/>
<dbReference type="PANTHER" id="PTHR43210">
    <property type="entry name" value="DETHIOBIOTIN SYNTHETASE"/>
    <property type="match status" value="1"/>
</dbReference>
<evidence type="ECO:0000313" key="4">
    <source>
        <dbReference type="Proteomes" id="UP001254608"/>
    </source>
</evidence>
<keyword evidence="2" id="KW-0067">ATP-binding</keyword>
<feature type="binding site" evidence="2">
    <location>
        <position position="19"/>
    </location>
    <ligand>
        <name>Mg(2+)</name>
        <dbReference type="ChEBI" id="CHEBI:18420"/>
    </ligand>
</feature>
<comment type="subcellular location">
    <subcellularLocation>
        <location evidence="2">Cytoplasm</location>
    </subcellularLocation>
</comment>
<dbReference type="RefSeq" id="WP_311363987.1">
    <property type="nucleotide sequence ID" value="NZ_JAVRIC010000004.1"/>
</dbReference>
<feature type="binding site" evidence="2">
    <location>
        <begin position="206"/>
        <end position="208"/>
    </location>
    <ligand>
        <name>ATP</name>
        <dbReference type="ChEBI" id="CHEBI:30616"/>
    </ligand>
</feature>
<feature type="binding site" evidence="2">
    <location>
        <position position="57"/>
    </location>
    <ligand>
        <name>ATP</name>
        <dbReference type="ChEBI" id="CHEBI:30616"/>
    </ligand>
</feature>
<dbReference type="PANTHER" id="PTHR43210:SF5">
    <property type="entry name" value="DETHIOBIOTIN SYNTHETASE"/>
    <property type="match status" value="1"/>
</dbReference>
<feature type="binding site" evidence="2">
    <location>
        <position position="44"/>
    </location>
    <ligand>
        <name>substrate</name>
    </ligand>
</feature>
<comment type="catalytic activity">
    <reaction evidence="2">
        <text>(7R,8S)-7,8-diammoniononanoate + CO2 + ATP = (4R,5S)-dethiobiotin + ADP + phosphate + 3 H(+)</text>
        <dbReference type="Rhea" id="RHEA:15805"/>
        <dbReference type="ChEBI" id="CHEBI:15378"/>
        <dbReference type="ChEBI" id="CHEBI:16526"/>
        <dbReference type="ChEBI" id="CHEBI:30616"/>
        <dbReference type="ChEBI" id="CHEBI:43474"/>
        <dbReference type="ChEBI" id="CHEBI:149469"/>
        <dbReference type="ChEBI" id="CHEBI:149473"/>
        <dbReference type="ChEBI" id="CHEBI:456216"/>
        <dbReference type="EC" id="6.3.3.3"/>
    </reaction>
</comment>
<comment type="pathway">
    <text evidence="2">Cofactor biosynthesis; biotin biosynthesis; biotin from 7,8-diaminononanoate: step 1/2.</text>
</comment>
<keyword evidence="1 2" id="KW-0093">Biotin biosynthesis</keyword>
<protein>
    <recommendedName>
        <fullName evidence="2">ATP-dependent dethiobiotin synthetase BioD</fullName>
        <ecNumber evidence="2">6.3.3.3</ecNumber>
    </recommendedName>
    <alternativeName>
        <fullName evidence="2">DTB synthetase</fullName>
        <shortName evidence="2">DTBS</shortName>
    </alternativeName>
    <alternativeName>
        <fullName evidence="2">Dethiobiotin synthase</fullName>
    </alternativeName>
</protein>
<comment type="cofactor">
    <cofactor evidence="2">
        <name>Mg(2+)</name>
        <dbReference type="ChEBI" id="CHEBI:18420"/>
    </cofactor>
</comment>
<dbReference type="CDD" id="cd03109">
    <property type="entry name" value="DTBS"/>
    <property type="match status" value="1"/>
</dbReference>
<proteinExistence type="inferred from homology"/>
<dbReference type="Proteomes" id="UP001254608">
    <property type="component" value="Unassembled WGS sequence"/>
</dbReference>
<dbReference type="HAMAP" id="MF_00336">
    <property type="entry name" value="BioD"/>
    <property type="match status" value="1"/>
</dbReference>
<gene>
    <name evidence="2 3" type="primary">bioD</name>
    <name evidence="3" type="ORF">RM530_04350</name>
</gene>
<sequence>MPLGHVIAVTGTDTGVGKTFAACALIQHACSRGLSVVGYKPVASGSEATSEGLRNEDALALMAASGTQLPYARINPYAFADPIAPHLAAADDDVHIDRARLTQGVAALRETHDLVIVEGAGGWQVPLGESWTFADWIGANAWPVLMVVGIRLGCINHALLSAQSIAAQTRCVGWVANGLPPPADREADIVESLRRRLQAPLLATLPALSTPAEAADHFIESTLQSLEVPASRR</sequence>
<keyword evidence="2" id="KW-0963">Cytoplasm</keyword>
<dbReference type="Gene3D" id="3.40.50.300">
    <property type="entry name" value="P-loop containing nucleotide triphosphate hydrolases"/>
    <property type="match status" value="1"/>
</dbReference>
<comment type="caution">
    <text evidence="3">The sequence shown here is derived from an EMBL/GenBank/DDBJ whole genome shotgun (WGS) entry which is preliminary data.</text>
</comment>
<keyword evidence="2" id="KW-0479">Metal-binding</keyword>